<dbReference type="RefSeq" id="WP_395418551.1">
    <property type="nucleotide sequence ID" value="NZ_JBIPKE010000019.1"/>
</dbReference>
<accession>A0ABW7NBW2</accession>
<name>A0ABW7NBW2_9BACT</name>
<evidence type="ECO:0000313" key="2">
    <source>
        <dbReference type="Proteomes" id="UP001610063"/>
    </source>
</evidence>
<dbReference type="InterPro" id="IPR020018">
    <property type="entry name" value="Motility-assoc_lipoprot_GldH"/>
</dbReference>
<reference evidence="1 2" key="1">
    <citation type="journal article" date="2013" name="Int. J. Syst. Evol. Microbiol.">
        <title>Marinoscillum luteum sp. nov., isolated from marine sediment.</title>
        <authorList>
            <person name="Cha I.T."/>
            <person name="Park S.J."/>
            <person name="Kim S.J."/>
            <person name="Kim J.G."/>
            <person name="Jung M.Y."/>
            <person name="Shin K.S."/>
            <person name="Kwon K.K."/>
            <person name="Yang S.H."/>
            <person name="Seo Y.S."/>
            <person name="Rhee S.K."/>
        </authorList>
    </citation>
    <scope>NUCLEOTIDE SEQUENCE [LARGE SCALE GENOMIC DNA]</scope>
    <source>
        <strain evidence="1 2">KCTC 23939</strain>
    </source>
</reference>
<dbReference type="Pfam" id="PF14109">
    <property type="entry name" value="GldH_lipo"/>
    <property type="match status" value="1"/>
</dbReference>
<proteinExistence type="predicted"/>
<sequence length="157" mass="18103">MIKSIWLLIPVALLLACDPDRVFEENKNLEEAYWHKDSLVTFEFDVPAADRKYNLYANIRNAQHFPFYNLYYQYTLSDTSGVVLAQELKNIDLFDPKTGEPYGSGLGDLFDHRQLLLSAYDFPAQGKYTVTFEQYMRQDSLALIMSVGARLERVSGQ</sequence>
<organism evidence="1 2">
    <name type="scientific">Marinoscillum luteum</name>
    <dbReference type="NCBI Taxonomy" id="861051"/>
    <lineage>
        <taxon>Bacteria</taxon>
        <taxon>Pseudomonadati</taxon>
        <taxon>Bacteroidota</taxon>
        <taxon>Cytophagia</taxon>
        <taxon>Cytophagales</taxon>
        <taxon>Reichenbachiellaceae</taxon>
        <taxon>Marinoscillum</taxon>
    </lineage>
</organism>
<dbReference type="PROSITE" id="PS51257">
    <property type="entry name" value="PROKAR_LIPOPROTEIN"/>
    <property type="match status" value="1"/>
</dbReference>
<dbReference type="NCBIfam" id="TIGR03511">
    <property type="entry name" value="GldH_lipo"/>
    <property type="match status" value="1"/>
</dbReference>
<evidence type="ECO:0000313" key="1">
    <source>
        <dbReference type="EMBL" id="MFH6985088.1"/>
    </source>
</evidence>
<dbReference type="EMBL" id="JBIPKE010000019">
    <property type="protein sequence ID" value="MFH6985088.1"/>
    <property type="molecule type" value="Genomic_DNA"/>
</dbReference>
<keyword evidence="2" id="KW-1185">Reference proteome</keyword>
<keyword evidence="1" id="KW-0449">Lipoprotein</keyword>
<dbReference type="Proteomes" id="UP001610063">
    <property type="component" value="Unassembled WGS sequence"/>
</dbReference>
<protein>
    <submittedName>
        <fullName evidence="1">Gliding motility lipoprotein GldH</fullName>
    </submittedName>
</protein>
<gene>
    <name evidence="1" type="ORF">ACHKAR_16655</name>
</gene>
<comment type="caution">
    <text evidence="1">The sequence shown here is derived from an EMBL/GenBank/DDBJ whole genome shotgun (WGS) entry which is preliminary data.</text>
</comment>